<sequence length="945" mass="102876">MMRKYSRAISAILMLQLLILMLSYTGKDILAAEEAGVDFSAKASQSVIVKPQNSNAEGSIDFHLTPKGKATNANRDPIDVVFVFDKSGSMNDSGKNPQKFQSAKDAMTAAVNFFKENAGPNDRFGFVPFDDGVETGKVVTFSPNNNIASLNLINSNSNSLSALGGTNYTQSLEAALGMFGNSTNNKYVLFMTDGEPTFSNVNEKVTYRSCSFLIWGCENVTAMKEVHYELYGQKPNLSNSVYFYNGSQKTSISKSVNETVESIRAHGLGVAQKLAEKDIKLFSIGFGNNTEVDMNYLRSLSSVTGVAARQATQENIASIFRDISADMDTPAISGEIKVDLKKYSDKVSLVEGSGARIDENGFASIKFNLPYPINQNAPQPIDLNLPLSFKELGIYTFDNISMAYTDLNGRKITKPHSSVTIEVKADAPPGFKGTMNLNGSINTPDNLIKVSGSAEKTNEFEVQYSLNPFGLVNNTVKGSLTNLRIVQPLPEGVSLVSSAGAAAIDLPDGRKAIELSFTGSVGYSNGRFTPDLVTGAFKLKGDWALSNVKMPAAILYYKDSRFGNQQTTIAASSQVINMKVRLKDTTKQQAYDGDAAGIISKIDLSDNGKKLAQTGFPNDHGLLNKPIMEMRFTDNNKSIEVIYSDGSKATIYLVLDYEMTGVDTGKSYNSSEKANEHVNVKLTKLVAGQGVKYFYKIINEKGTTEWKEFSPDEEIPLTEPGENTIKIKAIGGFSATDQPVTKSLTIEKRIESINVSPDPIEVEIDKTAVYKVEILPAQATNKKLEISIVDNEIASLVGEDSVYGHKKGETELIVKTTDGSKLEKRVKIIVKDPYIALEEIKFKKAVYKLEINKKVNIESLLIFNPEKATKKKITEVFTADAKNGSVRVVQDGDDFYLEAAGIGYTTVTAVAEEQRDKSKPKASALFEVVNPDGSGNDGTGSGGRW</sequence>
<gene>
    <name evidence="3" type="ORF">FZD47_01220</name>
</gene>
<feature type="region of interest" description="Disordered" evidence="1">
    <location>
        <begin position="915"/>
        <end position="945"/>
    </location>
</feature>
<dbReference type="EMBL" id="VTES01000001">
    <property type="protein sequence ID" value="TYS66137.1"/>
    <property type="molecule type" value="Genomic_DNA"/>
</dbReference>
<dbReference type="InterPro" id="IPR036465">
    <property type="entry name" value="vWFA_dom_sf"/>
</dbReference>
<dbReference type="PANTHER" id="PTHR10579:SF43">
    <property type="entry name" value="ZINC FINGER (C3HC4-TYPE RING FINGER) FAMILY PROTEIN"/>
    <property type="match status" value="1"/>
</dbReference>
<comment type="caution">
    <text evidence="3">The sequence shown here is derived from an EMBL/GenBank/DDBJ whole genome shotgun (WGS) entry which is preliminary data.</text>
</comment>
<dbReference type="RefSeq" id="WP_148948971.1">
    <property type="nucleotide sequence ID" value="NZ_VTES01000001.1"/>
</dbReference>
<dbReference type="Pfam" id="PF13519">
    <property type="entry name" value="VWA_2"/>
    <property type="match status" value="1"/>
</dbReference>
<proteinExistence type="predicted"/>
<name>A0A5D4SRZ5_9BACI</name>
<dbReference type="SUPFAM" id="SSF53300">
    <property type="entry name" value="vWA-like"/>
    <property type="match status" value="1"/>
</dbReference>
<dbReference type="SMART" id="SM00635">
    <property type="entry name" value="BID_2"/>
    <property type="match status" value="1"/>
</dbReference>
<protein>
    <submittedName>
        <fullName evidence="3">VWA domain-containing protein</fullName>
    </submittedName>
</protein>
<feature type="compositionally biased region" description="Gly residues" evidence="1">
    <location>
        <begin position="935"/>
        <end position="945"/>
    </location>
</feature>
<dbReference type="CDD" id="cd00198">
    <property type="entry name" value="vWFA"/>
    <property type="match status" value="1"/>
</dbReference>
<evidence type="ECO:0000259" key="2">
    <source>
        <dbReference type="PROSITE" id="PS50234"/>
    </source>
</evidence>
<dbReference type="AlphaFoldDB" id="A0A5D4SRZ5"/>
<feature type="domain" description="VWFA" evidence="2">
    <location>
        <begin position="79"/>
        <end position="327"/>
    </location>
</feature>
<evidence type="ECO:0000313" key="3">
    <source>
        <dbReference type="EMBL" id="TYS66137.1"/>
    </source>
</evidence>
<dbReference type="Pfam" id="PF02368">
    <property type="entry name" value="Big_2"/>
    <property type="match status" value="1"/>
</dbReference>
<accession>A0A5D4SRZ5</accession>
<dbReference type="Gene3D" id="3.40.50.410">
    <property type="entry name" value="von Willebrand factor, type A domain"/>
    <property type="match status" value="1"/>
</dbReference>
<dbReference type="SMART" id="SM00327">
    <property type="entry name" value="VWA"/>
    <property type="match status" value="1"/>
</dbReference>
<dbReference type="InterPro" id="IPR003343">
    <property type="entry name" value="Big_2"/>
</dbReference>
<reference evidence="3 4" key="1">
    <citation type="submission" date="2019-08" db="EMBL/GenBank/DDBJ databases">
        <title>Bacillus genomes from the desert of Cuatro Cienegas, Coahuila.</title>
        <authorList>
            <person name="Olmedo-Alvarez G."/>
        </authorList>
    </citation>
    <scope>NUCLEOTIDE SEQUENCE [LARGE SCALE GENOMIC DNA]</scope>
    <source>
        <strain evidence="3 4">CH37_1T</strain>
    </source>
</reference>
<dbReference type="InterPro" id="IPR051266">
    <property type="entry name" value="CLCR"/>
</dbReference>
<organism evidence="3 4">
    <name type="scientific">Bacillus infantis</name>
    <dbReference type="NCBI Taxonomy" id="324767"/>
    <lineage>
        <taxon>Bacteria</taxon>
        <taxon>Bacillati</taxon>
        <taxon>Bacillota</taxon>
        <taxon>Bacilli</taxon>
        <taxon>Bacillales</taxon>
        <taxon>Bacillaceae</taxon>
        <taxon>Bacillus</taxon>
    </lineage>
</organism>
<dbReference type="InterPro" id="IPR002035">
    <property type="entry name" value="VWF_A"/>
</dbReference>
<dbReference type="Gene3D" id="2.60.40.1080">
    <property type="match status" value="1"/>
</dbReference>
<evidence type="ECO:0000256" key="1">
    <source>
        <dbReference type="SAM" id="MobiDB-lite"/>
    </source>
</evidence>
<dbReference type="PROSITE" id="PS50234">
    <property type="entry name" value="VWFA"/>
    <property type="match status" value="1"/>
</dbReference>
<dbReference type="PANTHER" id="PTHR10579">
    <property type="entry name" value="CALCIUM-ACTIVATED CHLORIDE CHANNEL REGULATOR"/>
    <property type="match status" value="1"/>
</dbReference>
<evidence type="ECO:0000313" key="4">
    <source>
        <dbReference type="Proteomes" id="UP000323732"/>
    </source>
</evidence>
<dbReference type="Proteomes" id="UP000323732">
    <property type="component" value="Unassembled WGS sequence"/>
</dbReference>